<dbReference type="STRING" id="1202772.A0A1V9Z8K7"/>
<dbReference type="InterPro" id="IPR001611">
    <property type="entry name" value="Leu-rich_rpt"/>
</dbReference>
<protein>
    <submittedName>
        <fullName evidence="7">Uncharacterized protein</fullName>
    </submittedName>
</protein>
<dbReference type="InterPro" id="IPR032675">
    <property type="entry name" value="LRR_dom_sf"/>
</dbReference>
<sequence length="323" mass="36541">MASDGSAKLTMQLVRKSMQVQPASSIDGGDGGDEVEQLLSRRTLRLDWLNIGKIENLDVFTHIRELYLQHNAISAIENLDFHTNLEFLALAHNCITKVRGGLFHSSPASDLKFLDLANNQIAELSLDELPPSLRVLRLAGNPWAEARADYAALCFDHLPHLEVHSSAQRPMSAQCRSATTTRETCQLRTARRKDTAPATLSSCRAPVGSRRGAAHRLTVEFDVATPRDEIKKQKERLSEEHTAKVHGLHQALEQVRWSSRRRLTASCQTRSAIVERSMARLREKRQKLHEETQKHLRDAASHFEKLRVEHASWRKEQLQAHQA</sequence>
<evidence type="ECO:0000256" key="2">
    <source>
        <dbReference type="ARBA" id="ARBA00022614"/>
    </source>
</evidence>
<dbReference type="PANTHER" id="PTHR45973">
    <property type="entry name" value="PROTEIN PHOSPHATASE 1 REGULATORY SUBUNIT SDS22-RELATED"/>
    <property type="match status" value="1"/>
</dbReference>
<keyword evidence="3" id="KW-0677">Repeat</keyword>
<dbReference type="PROSITE" id="PS51450">
    <property type="entry name" value="LRR"/>
    <property type="match status" value="2"/>
</dbReference>
<dbReference type="PANTHER" id="PTHR45973:SF9">
    <property type="entry name" value="LEUCINE-RICH REPEAT-CONTAINING PROTEIN 46"/>
    <property type="match status" value="1"/>
</dbReference>
<evidence type="ECO:0000256" key="5">
    <source>
        <dbReference type="ARBA" id="ARBA00023273"/>
    </source>
</evidence>
<dbReference type="SMART" id="SM00365">
    <property type="entry name" value="LRR_SD22"/>
    <property type="match status" value="3"/>
</dbReference>
<evidence type="ECO:0000313" key="8">
    <source>
        <dbReference type="Proteomes" id="UP000243579"/>
    </source>
</evidence>
<evidence type="ECO:0000256" key="6">
    <source>
        <dbReference type="SAM" id="Coils"/>
    </source>
</evidence>
<dbReference type="OrthoDB" id="7451790at2759"/>
<evidence type="ECO:0000256" key="1">
    <source>
        <dbReference type="ARBA" id="ARBA00004138"/>
    </source>
</evidence>
<evidence type="ECO:0000313" key="7">
    <source>
        <dbReference type="EMBL" id="OQR94281.1"/>
    </source>
</evidence>
<dbReference type="Gene3D" id="3.80.10.10">
    <property type="entry name" value="Ribonuclease Inhibitor"/>
    <property type="match status" value="1"/>
</dbReference>
<keyword evidence="4" id="KW-0969">Cilium</keyword>
<keyword evidence="8" id="KW-1185">Reference proteome</keyword>
<keyword evidence="6" id="KW-0175">Coiled coil</keyword>
<dbReference type="SUPFAM" id="SSF52058">
    <property type="entry name" value="L domain-like"/>
    <property type="match status" value="1"/>
</dbReference>
<feature type="coiled-coil region" evidence="6">
    <location>
        <begin position="271"/>
        <end position="298"/>
    </location>
</feature>
<keyword evidence="2" id="KW-0433">Leucine-rich repeat</keyword>
<keyword evidence="5" id="KW-0966">Cell projection</keyword>
<reference evidence="7 8" key="1">
    <citation type="journal article" date="2014" name="Genome Biol. Evol.">
        <title>The secreted proteins of Achlya hypogyna and Thraustotheca clavata identify the ancestral oomycete secretome and reveal gene acquisitions by horizontal gene transfer.</title>
        <authorList>
            <person name="Misner I."/>
            <person name="Blouin N."/>
            <person name="Leonard G."/>
            <person name="Richards T.A."/>
            <person name="Lane C.E."/>
        </authorList>
    </citation>
    <scope>NUCLEOTIDE SEQUENCE [LARGE SCALE GENOMIC DNA]</scope>
    <source>
        <strain evidence="7 8">ATCC 48635</strain>
    </source>
</reference>
<comment type="caution">
    <text evidence="7">The sequence shown here is derived from an EMBL/GenBank/DDBJ whole genome shotgun (WGS) entry which is preliminary data.</text>
</comment>
<accession>A0A1V9Z8K7</accession>
<gene>
    <name evidence="7" type="ORF">ACHHYP_01534</name>
</gene>
<dbReference type="Pfam" id="PF13855">
    <property type="entry name" value="LRR_8"/>
    <property type="match status" value="1"/>
</dbReference>
<organism evidence="7 8">
    <name type="scientific">Achlya hypogyna</name>
    <name type="common">Oomycete</name>
    <name type="synonym">Protoachlya hypogyna</name>
    <dbReference type="NCBI Taxonomy" id="1202772"/>
    <lineage>
        <taxon>Eukaryota</taxon>
        <taxon>Sar</taxon>
        <taxon>Stramenopiles</taxon>
        <taxon>Oomycota</taxon>
        <taxon>Saprolegniomycetes</taxon>
        <taxon>Saprolegniales</taxon>
        <taxon>Achlyaceae</taxon>
        <taxon>Achlya</taxon>
    </lineage>
</organism>
<comment type="subcellular location">
    <subcellularLocation>
        <location evidence="1">Cell projection</location>
        <location evidence="1">Cilium</location>
    </subcellularLocation>
</comment>
<dbReference type="InterPro" id="IPR050576">
    <property type="entry name" value="Cilia_flagella_integrity"/>
</dbReference>
<proteinExistence type="predicted"/>
<dbReference type="EMBL" id="JNBR01000367">
    <property type="protein sequence ID" value="OQR94281.1"/>
    <property type="molecule type" value="Genomic_DNA"/>
</dbReference>
<evidence type="ECO:0000256" key="4">
    <source>
        <dbReference type="ARBA" id="ARBA00023069"/>
    </source>
</evidence>
<dbReference type="AlphaFoldDB" id="A0A1V9Z8K7"/>
<name>A0A1V9Z8K7_ACHHY</name>
<evidence type="ECO:0000256" key="3">
    <source>
        <dbReference type="ARBA" id="ARBA00022737"/>
    </source>
</evidence>
<dbReference type="Proteomes" id="UP000243579">
    <property type="component" value="Unassembled WGS sequence"/>
</dbReference>